<dbReference type="PANTHER" id="PTHR10404:SF46">
    <property type="entry name" value="VACUOLAR PROTEIN SORTING-ASSOCIATED PROTEIN 70"/>
    <property type="match status" value="1"/>
</dbReference>
<dbReference type="EMBL" id="UZAN01050192">
    <property type="protein sequence ID" value="VDP88058.1"/>
    <property type="molecule type" value="Genomic_DNA"/>
</dbReference>
<protein>
    <recommendedName>
        <fullName evidence="2">Peptidase M28 domain-containing protein</fullName>
    </recommendedName>
</protein>
<evidence type="ECO:0000256" key="1">
    <source>
        <dbReference type="ARBA" id="ARBA00005634"/>
    </source>
</evidence>
<name>A0A3P8HWH8_9TREM</name>
<gene>
    <name evidence="3" type="ORF">ECPE_LOCUS11099</name>
</gene>
<dbReference type="AlphaFoldDB" id="A0A3P8HWH8"/>
<comment type="similarity">
    <text evidence="1">Belongs to the peptidase M28 family. M28B subfamily.</text>
</comment>
<dbReference type="GO" id="GO:0004180">
    <property type="term" value="F:carboxypeptidase activity"/>
    <property type="evidence" value="ECO:0007669"/>
    <property type="project" value="TreeGrafter"/>
</dbReference>
<dbReference type="FunFam" id="3.40.630.10:FF:000101">
    <property type="entry name" value="N-acetylated alpha-linked acidic dipeptidase like 1"/>
    <property type="match status" value="1"/>
</dbReference>
<dbReference type="InterPro" id="IPR039373">
    <property type="entry name" value="Peptidase_M28B"/>
</dbReference>
<evidence type="ECO:0000313" key="3">
    <source>
        <dbReference type="EMBL" id="VDP88058.1"/>
    </source>
</evidence>
<reference evidence="3 4" key="1">
    <citation type="submission" date="2018-11" db="EMBL/GenBank/DDBJ databases">
        <authorList>
            <consortium name="Pathogen Informatics"/>
        </authorList>
    </citation>
    <scope>NUCLEOTIDE SEQUENCE [LARGE SCALE GENOMIC DNA]</scope>
    <source>
        <strain evidence="3 4">Egypt</strain>
    </source>
</reference>
<accession>A0A3P8HWH8</accession>
<evidence type="ECO:0000259" key="2">
    <source>
        <dbReference type="Pfam" id="PF04389"/>
    </source>
</evidence>
<sequence length="309" mass="35010">MWGVIPGDRTISDEVDQYVILGNHHDAWCQGACDPGSGTVLLQQVAKILGEAYKKGFRPRRTVVLASWDGEELSLLGSTHFAESFRTELMQRAVAYLNADCPIKGHTQFNARTDPLLADALICASRLVSVDPPEDMRTLYDEWLSQDGSESTEPMYAPASQYQLKLHSILRCIQAIDVSQPGGGSDHIPFAYKLGVPSSYPEYVPDYCMYTMPMYHTWYDNIDVVKRFLDPSSSKTGPLPRHRLMVRLWIALIIYLSCAPRLPYSPVRLAHWLCTEWEQLVQKARHEPVDWVKQGIRFGALILCCFPFL</sequence>
<keyword evidence="4" id="KW-1185">Reference proteome</keyword>
<feature type="domain" description="Peptidase M28" evidence="2">
    <location>
        <begin position="13"/>
        <end position="225"/>
    </location>
</feature>
<evidence type="ECO:0000313" key="4">
    <source>
        <dbReference type="Proteomes" id="UP000272942"/>
    </source>
</evidence>
<proteinExistence type="inferred from homology"/>
<dbReference type="SUPFAM" id="SSF53187">
    <property type="entry name" value="Zn-dependent exopeptidases"/>
    <property type="match status" value="1"/>
</dbReference>
<dbReference type="InterPro" id="IPR007484">
    <property type="entry name" value="Peptidase_M28"/>
</dbReference>
<dbReference type="Proteomes" id="UP000272942">
    <property type="component" value="Unassembled WGS sequence"/>
</dbReference>
<dbReference type="Pfam" id="PF04389">
    <property type="entry name" value="Peptidase_M28"/>
    <property type="match status" value="1"/>
</dbReference>
<dbReference type="Gene3D" id="3.40.630.10">
    <property type="entry name" value="Zn peptidases"/>
    <property type="match status" value="1"/>
</dbReference>
<dbReference type="PANTHER" id="PTHR10404">
    <property type="entry name" value="N-ACETYLATED-ALPHA-LINKED ACIDIC DIPEPTIDASE"/>
    <property type="match status" value="1"/>
</dbReference>
<organism evidence="3 4">
    <name type="scientific">Echinostoma caproni</name>
    <dbReference type="NCBI Taxonomy" id="27848"/>
    <lineage>
        <taxon>Eukaryota</taxon>
        <taxon>Metazoa</taxon>
        <taxon>Spiralia</taxon>
        <taxon>Lophotrochozoa</taxon>
        <taxon>Platyhelminthes</taxon>
        <taxon>Trematoda</taxon>
        <taxon>Digenea</taxon>
        <taxon>Plagiorchiida</taxon>
        <taxon>Echinostomata</taxon>
        <taxon>Echinostomatoidea</taxon>
        <taxon>Echinostomatidae</taxon>
        <taxon>Echinostoma</taxon>
    </lineage>
</organism>
<dbReference type="OrthoDB" id="5841748at2759"/>